<sequence>MRFLCIIPISIQRTTAFLCLIEELTLFHYC</sequence>
<reference evidence="1" key="1">
    <citation type="journal article" date="2021" name="Proc. Natl. Acad. Sci. U.S.A.">
        <title>A Catalog of Tens of Thousands of Viruses from Human Metagenomes Reveals Hidden Associations with Chronic Diseases.</title>
        <authorList>
            <person name="Tisza M.J."/>
            <person name="Buck C.B."/>
        </authorList>
    </citation>
    <scope>NUCLEOTIDE SEQUENCE</scope>
    <source>
        <strain evidence="1">Ct9MV2</strain>
    </source>
</reference>
<evidence type="ECO:0000313" key="1">
    <source>
        <dbReference type="EMBL" id="DAD92318.1"/>
    </source>
</evidence>
<dbReference type="EMBL" id="BK015132">
    <property type="protein sequence ID" value="DAD92318.1"/>
    <property type="molecule type" value="Genomic_DNA"/>
</dbReference>
<proteinExistence type="predicted"/>
<organism evidence="1">
    <name type="scientific">Myoviridae sp. ct9MV2</name>
    <dbReference type="NCBI Taxonomy" id="2826625"/>
    <lineage>
        <taxon>Viruses</taxon>
        <taxon>Duplodnaviria</taxon>
        <taxon>Heunggongvirae</taxon>
        <taxon>Uroviricota</taxon>
        <taxon>Caudoviricetes</taxon>
    </lineage>
</organism>
<protein>
    <submittedName>
        <fullName evidence="1">Uncharacterized protein</fullName>
    </submittedName>
</protein>
<accession>A0A8S5NC96</accession>
<name>A0A8S5NC96_9CAUD</name>